<dbReference type="InterPro" id="IPR009091">
    <property type="entry name" value="RCC1/BLIP-II"/>
</dbReference>
<feature type="repeat" description="RCC1" evidence="3">
    <location>
        <begin position="54"/>
        <end position="108"/>
    </location>
</feature>
<dbReference type="InterPro" id="IPR000210">
    <property type="entry name" value="BTB/POZ_dom"/>
</dbReference>
<dbReference type="PROSITE" id="PS50097">
    <property type="entry name" value="BTB"/>
    <property type="match status" value="2"/>
</dbReference>
<feature type="repeat" description="RCC1" evidence="3">
    <location>
        <begin position="328"/>
        <end position="388"/>
    </location>
</feature>
<feature type="domain" description="BTB" evidence="4">
    <location>
        <begin position="586"/>
        <end position="673"/>
    </location>
</feature>
<feature type="repeat" description="RCC1" evidence="3">
    <location>
        <begin position="389"/>
        <end position="440"/>
    </location>
</feature>
<reference evidence="5" key="2">
    <citation type="journal article" date="2023" name="Microbiol Resour">
        <title>Decontamination and Annotation of the Draft Genome Sequence of the Oomycete Lagenidium giganteum ARSEF 373.</title>
        <authorList>
            <person name="Morgan W.R."/>
            <person name="Tartar A."/>
        </authorList>
    </citation>
    <scope>NUCLEOTIDE SEQUENCE</scope>
    <source>
        <strain evidence="5">ARSEF 373</strain>
    </source>
</reference>
<proteinExistence type="predicted"/>
<dbReference type="Proteomes" id="UP001146120">
    <property type="component" value="Unassembled WGS sequence"/>
</dbReference>
<protein>
    <recommendedName>
        <fullName evidence="4">BTB domain-containing protein</fullName>
    </recommendedName>
</protein>
<reference evidence="5" key="1">
    <citation type="submission" date="2022-11" db="EMBL/GenBank/DDBJ databases">
        <authorList>
            <person name="Morgan W.R."/>
            <person name="Tartar A."/>
        </authorList>
    </citation>
    <scope>NUCLEOTIDE SEQUENCE</scope>
    <source>
        <strain evidence="5">ARSEF 373</strain>
    </source>
</reference>
<dbReference type="Pfam" id="PF25390">
    <property type="entry name" value="WD40_RLD"/>
    <property type="match status" value="1"/>
</dbReference>
<organism evidence="5 6">
    <name type="scientific">Lagenidium giganteum</name>
    <dbReference type="NCBI Taxonomy" id="4803"/>
    <lineage>
        <taxon>Eukaryota</taxon>
        <taxon>Sar</taxon>
        <taxon>Stramenopiles</taxon>
        <taxon>Oomycota</taxon>
        <taxon>Peronosporomycetes</taxon>
        <taxon>Pythiales</taxon>
        <taxon>Pythiaceae</taxon>
    </lineage>
</organism>
<dbReference type="Pfam" id="PF00651">
    <property type="entry name" value="BTB"/>
    <property type="match status" value="2"/>
</dbReference>
<feature type="repeat" description="RCC1" evidence="3">
    <location>
        <begin position="219"/>
        <end position="270"/>
    </location>
</feature>
<dbReference type="EMBL" id="DAKRPA010000024">
    <property type="protein sequence ID" value="DBA03009.1"/>
    <property type="molecule type" value="Genomic_DNA"/>
</dbReference>
<keyword evidence="1" id="KW-0344">Guanine-nucleotide releasing factor</keyword>
<keyword evidence="6" id="KW-1185">Reference proteome</keyword>
<dbReference type="InterPro" id="IPR058923">
    <property type="entry name" value="RCC1-like_dom"/>
</dbReference>
<accession>A0AAV2ZAF7</accession>
<dbReference type="Gene3D" id="2.130.10.30">
    <property type="entry name" value="Regulator of chromosome condensation 1/beta-lactamase-inhibitor protein II"/>
    <property type="match status" value="2"/>
</dbReference>
<dbReference type="SUPFAM" id="SSF54695">
    <property type="entry name" value="POZ domain"/>
    <property type="match status" value="2"/>
</dbReference>
<keyword evidence="2" id="KW-0677">Repeat</keyword>
<dbReference type="SUPFAM" id="SSF50985">
    <property type="entry name" value="RCC1/BLIP-II"/>
    <property type="match status" value="2"/>
</dbReference>
<sequence>MALYTWGCNGAQQLGLGSDDKEVFDVQRVDALKQETLVDFSAGEQHSLGVNEFGDVFAWGRGKEGQLGLGSQSDEISVRTPQKVAALDGQIITKVSCGEMHSLALSVTGEVFQWGLLPERHEVKDDVFNHQSVSLTGLSTRPAERATSTAEIMARMMRYSEMIYEASDDAQALAKLRDSKSTTVRAPCFVPRICQSLAKYAITNIAAGFAHSLAVSACGAVFSCGYNDNGQLGSGTRRNSASFEQIQGLADYFVTDIACGQQHSLACTRIDDANPRMSGLCFAWGLGILGQLGCGVNLAWSPIDVPVPKPVATIAAGSHHSVAVTNDGQVYTWGHSEYGQHGAGELFYDLQHGSHYFFPRLQESLSSNNVRVTSISCSAHSTFAVTDKGQVYSWGWNAFGVLGNGKFQRSVHPEPLLGINDETAVRVGAGSNHGGAIVKRRGCHYSLRYDELLQQGWFSDVSFRLRGGTTLEAHSVVVGARCGYLKGLMRVLRSQQAEPSTNLVVDEFEDVDPHVFRAFLTFLYTNRLDVLSHRRTALAKLAERVLHDELEFACQRSWRRAVDNSTKRTDPFAEDMKQVLETPEHADVVFLWPQEDGQVERVLAHKAILAQVDYFHTMFTGGFSEGHAARNGDTSKGDMHEITLQYMQQDGMTTPTFRRLLLWIYTGSFELLATTMEPSDMMDLYVGASLIGLAVLASLCERHLATMLSATDVESANACLDFAERFDARRLKTMSQRILAKASKKHG</sequence>
<dbReference type="CDD" id="cd18186">
    <property type="entry name" value="BTB_POZ_ZBTB_KLHL-like"/>
    <property type="match status" value="1"/>
</dbReference>
<evidence type="ECO:0000256" key="1">
    <source>
        <dbReference type="ARBA" id="ARBA00022658"/>
    </source>
</evidence>
<feature type="repeat" description="RCC1" evidence="3">
    <location>
        <begin position="1"/>
        <end position="53"/>
    </location>
</feature>
<dbReference type="InterPro" id="IPR011333">
    <property type="entry name" value="SKP1/BTB/POZ_sf"/>
</dbReference>
<comment type="caution">
    <text evidence="5">The sequence shown here is derived from an EMBL/GenBank/DDBJ whole genome shotgun (WGS) entry which is preliminary data.</text>
</comment>
<dbReference type="PRINTS" id="PR00633">
    <property type="entry name" value="RCCNDNSATION"/>
</dbReference>
<dbReference type="PROSITE" id="PS50012">
    <property type="entry name" value="RCC1_3"/>
    <property type="match status" value="6"/>
</dbReference>
<evidence type="ECO:0000313" key="6">
    <source>
        <dbReference type="Proteomes" id="UP001146120"/>
    </source>
</evidence>
<dbReference type="Gene3D" id="3.30.710.10">
    <property type="entry name" value="Potassium Channel Kv1.1, Chain A"/>
    <property type="match status" value="2"/>
</dbReference>
<dbReference type="SMART" id="SM00225">
    <property type="entry name" value="BTB"/>
    <property type="match status" value="2"/>
</dbReference>
<name>A0AAV2ZAF7_9STRA</name>
<dbReference type="Pfam" id="PF00415">
    <property type="entry name" value="RCC1"/>
    <property type="match status" value="2"/>
</dbReference>
<evidence type="ECO:0000313" key="5">
    <source>
        <dbReference type="EMBL" id="DBA03009.1"/>
    </source>
</evidence>
<dbReference type="PROSITE" id="PS00626">
    <property type="entry name" value="RCC1_2"/>
    <property type="match status" value="3"/>
</dbReference>
<evidence type="ECO:0000256" key="2">
    <source>
        <dbReference type="ARBA" id="ARBA00022737"/>
    </source>
</evidence>
<dbReference type="AlphaFoldDB" id="A0AAV2ZAF7"/>
<evidence type="ECO:0000256" key="3">
    <source>
        <dbReference type="PROSITE-ProRule" id="PRU00235"/>
    </source>
</evidence>
<gene>
    <name evidence="5" type="ORF">N0F65_003197</name>
</gene>
<feature type="domain" description="BTB" evidence="4">
    <location>
        <begin position="459"/>
        <end position="532"/>
    </location>
</feature>
<dbReference type="InterPro" id="IPR000408">
    <property type="entry name" value="Reg_chr_condens"/>
</dbReference>
<dbReference type="InterPro" id="IPR051553">
    <property type="entry name" value="Ran_GTPase-activating"/>
</dbReference>
<dbReference type="PANTHER" id="PTHR45982:SF1">
    <property type="entry name" value="REGULATOR OF CHROMOSOME CONDENSATION"/>
    <property type="match status" value="1"/>
</dbReference>
<evidence type="ECO:0000259" key="4">
    <source>
        <dbReference type="PROSITE" id="PS50097"/>
    </source>
</evidence>
<dbReference type="PANTHER" id="PTHR45982">
    <property type="entry name" value="REGULATOR OF CHROMOSOME CONDENSATION"/>
    <property type="match status" value="1"/>
</dbReference>
<feature type="repeat" description="RCC1" evidence="3">
    <location>
        <begin position="279"/>
        <end position="327"/>
    </location>
</feature>